<evidence type="ECO:0000256" key="3">
    <source>
        <dbReference type="ARBA" id="ARBA00022824"/>
    </source>
</evidence>
<feature type="region of interest" description="Disordered" evidence="6">
    <location>
        <begin position="53"/>
        <end position="116"/>
    </location>
</feature>
<evidence type="ECO:0000313" key="9">
    <source>
        <dbReference type="Proteomes" id="UP000053989"/>
    </source>
</evidence>
<dbReference type="SMART" id="SM00271">
    <property type="entry name" value="DnaJ"/>
    <property type="match status" value="1"/>
</dbReference>
<evidence type="ECO:0000313" key="8">
    <source>
        <dbReference type="EMBL" id="KIM65989.1"/>
    </source>
</evidence>
<feature type="compositionally biased region" description="Basic and acidic residues" evidence="6">
    <location>
        <begin position="106"/>
        <end position="116"/>
    </location>
</feature>
<dbReference type="PANTHER" id="PTHR43908:SF3">
    <property type="entry name" value="AT29763P-RELATED"/>
    <property type="match status" value="1"/>
</dbReference>
<dbReference type="InterPro" id="IPR015399">
    <property type="entry name" value="DUF1977_DnaJ-like"/>
</dbReference>
<dbReference type="PANTHER" id="PTHR43908">
    <property type="entry name" value="AT29763P-RELATED"/>
    <property type="match status" value="1"/>
</dbReference>
<dbReference type="FunFam" id="1.10.287.110:FF:000070">
    <property type="entry name" value="Endoplasmic reticulum protein, putative"/>
    <property type="match status" value="1"/>
</dbReference>
<dbReference type="SUPFAM" id="SSF46565">
    <property type="entry name" value="Chaperone J-domain"/>
    <property type="match status" value="1"/>
</dbReference>
<evidence type="ECO:0000259" key="7">
    <source>
        <dbReference type="PROSITE" id="PS50076"/>
    </source>
</evidence>
<evidence type="ECO:0000256" key="2">
    <source>
        <dbReference type="ARBA" id="ARBA00022692"/>
    </source>
</evidence>
<dbReference type="PROSITE" id="PS00636">
    <property type="entry name" value="DNAJ_1"/>
    <property type="match status" value="1"/>
</dbReference>
<comment type="subcellular location">
    <subcellularLocation>
        <location evidence="1">Endoplasmic reticulum membrane</location>
        <topology evidence="1">Single-pass membrane protein</topology>
    </subcellularLocation>
</comment>
<dbReference type="InterPro" id="IPR051100">
    <property type="entry name" value="DnaJ_subfamily_B/C"/>
</dbReference>
<dbReference type="Gene3D" id="1.10.287.110">
    <property type="entry name" value="DnaJ domain"/>
    <property type="match status" value="1"/>
</dbReference>
<keyword evidence="9" id="KW-1185">Reference proteome</keyword>
<evidence type="ECO:0000256" key="6">
    <source>
        <dbReference type="SAM" id="MobiDB-lite"/>
    </source>
</evidence>
<reference evidence="9" key="2">
    <citation type="submission" date="2015-01" db="EMBL/GenBank/DDBJ databases">
        <title>Evolutionary Origins and Diversification of the Mycorrhizal Mutualists.</title>
        <authorList>
            <consortium name="DOE Joint Genome Institute"/>
            <consortium name="Mycorrhizal Genomics Consortium"/>
            <person name="Kohler A."/>
            <person name="Kuo A."/>
            <person name="Nagy L.G."/>
            <person name="Floudas D."/>
            <person name="Copeland A."/>
            <person name="Barry K.W."/>
            <person name="Cichocki N."/>
            <person name="Veneault-Fourrey C."/>
            <person name="LaButti K."/>
            <person name="Lindquist E.A."/>
            <person name="Lipzen A."/>
            <person name="Lundell T."/>
            <person name="Morin E."/>
            <person name="Murat C."/>
            <person name="Riley R."/>
            <person name="Ohm R."/>
            <person name="Sun H."/>
            <person name="Tunlid A."/>
            <person name="Henrissat B."/>
            <person name="Grigoriev I.V."/>
            <person name="Hibbett D.S."/>
            <person name="Martin F."/>
        </authorList>
    </citation>
    <scope>NUCLEOTIDE SEQUENCE [LARGE SCALE GENOMIC DNA]</scope>
    <source>
        <strain evidence="9">Foug A</strain>
    </source>
</reference>
<keyword evidence="2" id="KW-0812">Transmembrane</keyword>
<name>A0A0C3ECC9_9AGAM</name>
<feature type="compositionally biased region" description="Polar residues" evidence="6">
    <location>
        <begin position="54"/>
        <end position="91"/>
    </location>
</feature>
<evidence type="ECO:0000256" key="1">
    <source>
        <dbReference type="ARBA" id="ARBA00004389"/>
    </source>
</evidence>
<keyword evidence="3" id="KW-0256">Endoplasmic reticulum</keyword>
<dbReference type="AlphaFoldDB" id="A0A0C3ECC9"/>
<dbReference type="STRING" id="1036808.A0A0C3ECC9"/>
<accession>A0A0C3ECC9</accession>
<dbReference type="GO" id="GO:0030544">
    <property type="term" value="F:Hsp70 protein binding"/>
    <property type="evidence" value="ECO:0007669"/>
    <property type="project" value="TreeGrafter"/>
</dbReference>
<dbReference type="GO" id="GO:0005789">
    <property type="term" value="C:endoplasmic reticulum membrane"/>
    <property type="evidence" value="ECO:0007669"/>
    <property type="project" value="UniProtKB-SubCell"/>
</dbReference>
<reference evidence="8 9" key="1">
    <citation type="submission" date="2014-04" db="EMBL/GenBank/DDBJ databases">
        <authorList>
            <consortium name="DOE Joint Genome Institute"/>
            <person name="Kuo A."/>
            <person name="Kohler A."/>
            <person name="Nagy L.G."/>
            <person name="Floudas D."/>
            <person name="Copeland A."/>
            <person name="Barry K.W."/>
            <person name="Cichocki N."/>
            <person name="Veneault-Fourrey C."/>
            <person name="LaButti K."/>
            <person name="Lindquist E.A."/>
            <person name="Lipzen A."/>
            <person name="Lundell T."/>
            <person name="Morin E."/>
            <person name="Murat C."/>
            <person name="Sun H."/>
            <person name="Tunlid A."/>
            <person name="Henrissat B."/>
            <person name="Grigoriev I.V."/>
            <person name="Hibbett D.S."/>
            <person name="Martin F."/>
            <person name="Nordberg H.P."/>
            <person name="Cantor M.N."/>
            <person name="Hua S.X."/>
        </authorList>
    </citation>
    <scope>NUCLEOTIDE SEQUENCE [LARGE SCALE GENOMIC DNA]</scope>
    <source>
        <strain evidence="8 9">Foug A</strain>
    </source>
</reference>
<dbReference type="InterPro" id="IPR018253">
    <property type="entry name" value="DnaJ_domain_CS"/>
</dbReference>
<dbReference type="PRINTS" id="PR00625">
    <property type="entry name" value="JDOMAIN"/>
</dbReference>
<dbReference type="GO" id="GO:0071218">
    <property type="term" value="P:cellular response to misfolded protein"/>
    <property type="evidence" value="ECO:0007669"/>
    <property type="project" value="TreeGrafter"/>
</dbReference>
<dbReference type="HOGENOM" id="CLU_043579_2_0_1"/>
<dbReference type="Proteomes" id="UP000053989">
    <property type="component" value="Unassembled WGS sequence"/>
</dbReference>
<protein>
    <recommendedName>
        <fullName evidence="7">J domain-containing protein</fullName>
    </recommendedName>
</protein>
<dbReference type="PROSITE" id="PS50076">
    <property type="entry name" value="DNAJ_2"/>
    <property type="match status" value="1"/>
</dbReference>
<proteinExistence type="predicted"/>
<gene>
    <name evidence="8" type="ORF">SCLCIDRAFT_394501</name>
</gene>
<dbReference type="Pfam" id="PF09320">
    <property type="entry name" value="DUF1977"/>
    <property type="match status" value="1"/>
</dbReference>
<feature type="domain" description="J" evidence="7">
    <location>
        <begin position="130"/>
        <end position="194"/>
    </location>
</feature>
<dbReference type="InterPro" id="IPR001623">
    <property type="entry name" value="DnaJ_domain"/>
</dbReference>
<feature type="compositionally biased region" description="Basic and acidic residues" evidence="6">
    <location>
        <begin position="187"/>
        <end position="199"/>
    </location>
</feature>
<dbReference type="CDD" id="cd06257">
    <property type="entry name" value="DnaJ"/>
    <property type="match status" value="1"/>
</dbReference>
<keyword evidence="4" id="KW-1133">Transmembrane helix</keyword>
<feature type="region of interest" description="Disordered" evidence="6">
    <location>
        <begin position="187"/>
        <end position="207"/>
    </location>
</feature>
<evidence type="ECO:0000256" key="4">
    <source>
        <dbReference type="ARBA" id="ARBA00022989"/>
    </source>
</evidence>
<keyword evidence="5" id="KW-0472">Membrane</keyword>
<sequence>MESNKDEALKCLAIAQKHRDSSNLSAARKFARKSISLFATPEAEKLLASIEASAANSGPSMSTSNGDAGQNPNGSAQASSSATETHPSISGSKHRSTGAGGSGEKSGGKREYSAEQHKVVKRVKACKVTDYYEILEVKRDCEEIEIKKAYRKLALALHPDKNGAPGADEAFKMVSKAFQVLSDSQKRAAFDQHGSDPESRFSGMPSGGSPGFSPAAYASFDGEMSPEDLFNMFFGGGMNGAGFGTSPFGGPVFTTTFGPGGFRATRVHVNGQAPGRAANGQGEARSVLMQLLPLLLLFAFSILSALPSIFSTSTPDPRFAFSHSSRYNVERATSNLGIKYHVNGPEFYNHPKIAADLSAGAIRRGSALTRFESNVEHVYTQDRYSDCRRRVDERERRKEAEIGFFGVGTDWEKVRKIEAEEIESCEELKRLGVLRA</sequence>
<dbReference type="EMBL" id="KN822019">
    <property type="protein sequence ID" value="KIM65989.1"/>
    <property type="molecule type" value="Genomic_DNA"/>
</dbReference>
<organism evidence="8 9">
    <name type="scientific">Scleroderma citrinum Foug A</name>
    <dbReference type="NCBI Taxonomy" id="1036808"/>
    <lineage>
        <taxon>Eukaryota</taxon>
        <taxon>Fungi</taxon>
        <taxon>Dikarya</taxon>
        <taxon>Basidiomycota</taxon>
        <taxon>Agaricomycotina</taxon>
        <taxon>Agaricomycetes</taxon>
        <taxon>Agaricomycetidae</taxon>
        <taxon>Boletales</taxon>
        <taxon>Sclerodermatineae</taxon>
        <taxon>Sclerodermataceae</taxon>
        <taxon>Scleroderma</taxon>
    </lineage>
</organism>
<dbReference type="Pfam" id="PF00226">
    <property type="entry name" value="DnaJ"/>
    <property type="match status" value="1"/>
</dbReference>
<dbReference type="InParanoid" id="A0A0C3ECC9"/>
<dbReference type="FunCoup" id="A0A0C3ECC9">
    <property type="interactions" value="451"/>
</dbReference>
<dbReference type="InterPro" id="IPR036869">
    <property type="entry name" value="J_dom_sf"/>
</dbReference>
<dbReference type="OrthoDB" id="1507364at2759"/>
<evidence type="ECO:0000256" key="5">
    <source>
        <dbReference type="ARBA" id="ARBA00023136"/>
    </source>
</evidence>